<protein>
    <recommendedName>
        <fullName evidence="1">Retrotransposon gag domain-containing protein</fullName>
    </recommendedName>
</protein>
<organism evidence="2 3">
    <name type="scientific">Anisodus acutangulus</name>
    <dbReference type="NCBI Taxonomy" id="402998"/>
    <lineage>
        <taxon>Eukaryota</taxon>
        <taxon>Viridiplantae</taxon>
        <taxon>Streptophyta</taxon>
        <taxon>Embryophyta</taxon>
        <taxon>Tracheophyta</taxon>
        <taxon>Spermatophyta</taxon>
        <taxon>Magnoliopsida</taxon>
        <taxon>eudicotyledons</taxon>
        <taxon>Gunneridae</taxon>
        <taxon>Pentapetalae</taxon>
        <taxon>asterids</taxon>
        <taxon>lamiids</taxon>
        <taxon>Solanales</taxon>
        <taxon>Solanaceae</taxon>
        <taxon>Solanoideae</taxon>
        <taxon>Hyoscyameae</taxon>
        <taxon>Anisodus</taxon>
    </lineage>
</organism>
<comment type="caution">
    <text evidence="2">The sequence shown here is derived from an EMBL/GenBank/DDBJ whole genome shotgun (WGS) entry which is preliminary data.</text>
</comment>
<dbReference type="AlphaFoldDB" id="A0A9Q1RRB8"/>
<dbReference type="PANTHER" id="PTHR33223">
    <property type="entry name" value="CCHC-TYPE DOMAIN-CONTAINING PROTEIN"/>
    <property type="match status" value="1"/>
</dbReference>
<name>A0A9Q1RRB8_9SOLA</name>
<dbReference type="Proteomes" id="UP001152561">
    <property type="component" value="Unassembled WGS sequence"/>
</dbReference>
<reference evidence="3" key="1">
    <citation type="journal article" date="2023" name="Proc. Natl. Acad. Sci. U.S.A.">
        <title>Genomic and structural basis for evolution of tropane alkaloid biosynthesis.</title>
        <authorList>
            <person name="Wanga Y.-J."/>
            <person name="Taina T."/>
            <person name="Yua J.-Y."/>
            <person name="Lia J."/>
            <person name="Xua B."/>
            <person name="Chenc J."/>
            <person name="D'Auriad J.C."/>
            <person name="Huanga J.-P."/>
            <person name="Huanga S.-X."/>
        </authorList>
    </citation>
    <scope>NUCLEOTIDE SEQUENCE [LARGE SCALE GENOMIC DNA]</scope>
    <source>
        <strain evidence="3">cv. KIB-2019</strain>
    </source>
</reference>
<dbReference type="PANTHER" id="PTHR33223:SF11">
    <property type="entry name" value="ELEMENT PROTEIN, PUTATIVE-RELATED"/>
    <property type="match status" value="1"/>
</dbReference>
<keyword evidence="3" id="KW-1185">Reference proteome</keyword>
<dbReference type="Pfam" id="PF03732">
    <property type="entry name" value="Retrotrans_gag"/>
    <property type="match status" value="1"/>
</dbReference>
<evidence type="ECO:0000313" key="2">
    <source>
        <dbReference type="EMBL" id="KAJ8568920.1"/>
    </source>
</evidence>
<evidence type="ECO:0000259" key="1">
    <source>
        <dbReference type="Pfam" id="PF03732"/>
    </source>
</evidence>
<dbReference type="OrthoDB" id="1298831at2759"/>
<feature type="domain" description="Retrotransposon gag" evidence="1">
    <location>
        <begin position="100"/>
        <end position="175"/>
    </location>
</feature>
<proteinExistence type="predicted"/>
<evidence type="ECO:0000313" key="3">
    <source>
        <dbReference type="Proteomes" id="UP001152561"/>
    </source>
</evidence>
<gene>
    <name evidence="2" type="ORF">K7X08_032657</name>
</gene>
<dbReference type="InterPro" id="IPR005162">
    <property type="entry name" value="Retrotrans_gag_dom"/>
</dbReference>
<dbReference type="EMBL" id="JAJAGQ010000003">
    <property type="protein sequence ID" value="KAJ8568920.1"/>
    <property type="molecule type" value="Genomic_DNA"/>
</dbReference>
<sequence>MANQYNNDELNRGIPAQNPATRSLRDYILPTVTGVQTCIRPPAVEANNFEIKPAILQMVQGTVQFGGLPSKDQHMHLANFLELCATFKYNGVTDDAIWLRLFPFSLRDRAKSWLNSLQANSITTWQDLTQKFLAKFFPPSKDAKLRGELKNFYQLEGESLYDAWERFKELTFTSKSVNEAYELLEDVATNNHQWSDERSTNNRKVTGVHELDAITAFTTQVAYLTKQL</sequence>
<accession>A0A9Q1RRB8</accession>